<accession>A0ACC1XIT1</accession>
<comment type="caution">
    <text evidence="1">The sequence shown here is derived from an EMBL/GenBank/DDBJ whole genome shotgun (WGS) entry which is preliminary data.</text>
</comment>
<evidence type="ECO:0000313" key="1">
    <source>
        <dbReference type="EMBL" id="KAJ4711441.1"/>
    </source>
</evidence>
<gene>
    <name evidence="1" type="ORF">OWV82_017465</name>
</gene>
<sequence>MGTLVIIIWWVLLENCFPALRNLYLNNNYLTGGIPDQLANLTNLEILLVYCFVNLCLETAANSCIL</sequence>
<reference evidence="1 2" key="1">
    <citation type="journal article" date="2023" name="Science">
        <title>Complex scaffold remodeling in plant triterpene biosynthesis.</title>
        <authorList>
            <person name="De La Pena R."/>
            <person name="Hodgson H."/>
            <person name="Liu J.C."/>
            <person name="Stephenson M.J."/>
            <person name="Martin A.C."/>
            <person name="Owen C."/>
            <person name="Harkess A."/>
            <person name="Leebens-Mack J."/>
            <person name="Jimenez L.E."/>
            <person name="Osbourn A."/>
            <person name="Sattely E.S."/>
        </authorList>
    </citation>
    <scope>NUCLEOTIDE SEQUENCE [LARGE SCALE GENOMIC DNA]</scope>
    <source>
        <strain evidence="2">cv. JPN11</strain>
        <tissue evidence="1">Leaf</tissue>
    </source>
</reference>
<organism evidence="1 2">
    <name type="scientific">Melia azedarach</name>
    <name type="common">Chinaberry tree</name>
    <dbReference type="NCBI Taxonomy" id="155640"/>
    <lineage>
        <taxon>Eukaryota</taxon>
        <taxon>Viridiplantae</taxon>
        <taxon>Streptophyta</taxon>
        <taxon>Embryophyta</taxon>
        <taxon>Tracheophyta</taxon>
        <taxon>Spermatophyta</taxon>
        <taxon>Magnoliopsida</taxon>
        <taxon>eudicotyledons</taxon>
        <taxon>Gunneridae</taxon>
        <taxon>Pentapetalae</taxon>
        <taxon>rosids</taxon>
        <taxon>malvids</taxon>
        <taxon>Sapindales</taxon>
        <taxon>Meliaceae</taxon>
        <taxon>Melia</taxon>
    </lineage>
</organism>
<proteinExistence type="predicted"/>
<evidence type="ECO:0000313" key="2">
    <source>
        <dbReference type="Proteomes" id="UP001164539"/>
    </source>
</evidence>
<protein>
    <submittedName>
        <fullName evidence="1">Leucine-rich repeat (LRR) family protein</fullName>
    </submittedName>
</protein>
<name>A0ACC1XIT1_MELAZ</name>
<dbReference type="Proteomes" id="UP001164539">
    <property type="component" value="Chromosome 9"/>
</dbReference>
<keyword evidence="2" id="KW-1185">Reference proteome</keyword>
<dbReference type="EMBL" id="CM051402">
    <property type="protein sequence ID" value="KAJ4711441.1"/>
    <property type="molecule type" value="Genomic_DNA"/>
</dbReference>